<dbReference type="OrthoDB" id="463858at2"/>
<organism evidence="1 2">
    <name type="scientific">Nostoc azollae (strain 0708)</name>
    <name type="common">Anabaena azollae (strain 0708)</name>
    <dbReference type="NCBI Taxonomy" id="551115"/>
    <lineage>
        <taxon>Bacteria</taxon>
        <taxon>Bacillati</taxon>
        <taxon>Cyanobacteriota</taxon>
        <taxon>Cyanophyceae</taxon>
        <taxon>Nostocales</taxon>
        <taxon>Nostocaceae</taxon>
        <taxon>Trichormus</taxon>
    </lineage>
</organism>
<dbReference type="RefSeq" id="WP_013192248.1">
    <property type="nucleotide sequence ID" value="NC_014248.1"/>
</dbReference>
<dbReference type="eggNOG" id="ENOG5032ZVJ">
    <property type="taxonomic scope" value="Bacteria"/>
</dbReference>
<evidence type="ECO:0000313" key="2">
    <source>
        <dbReference type="Proteomes" id="UP000001511"/>
    </source>
</evidence>
<protein>
    <submittedName>
        <fullName evidence="1">Uncharacterized protein</fullName>
    </submittedName>
</protein>
<dbReference type="Proteomes" id="UP000001511">
    <property type="component" value="Chromosome"/>
</dbReference>
<sequence>MLTGIKQKANVGKNGKIELPTTDLAEGTIVEDETTYLFQSEVNKQCLLKARENLEKRNLI</sequence>
<evidence type="ECO:0000313" key="1">
    <source>
        <dbReference type="EMBL" id="ADI65234.1"/>
    </source>
</evidence>
<proteinExistence type="predicted"/>
<accession>D7E416</accession>
<dbReference type="KEGG" id="naz:Aazo_3672"/>
<name>D7E416_NOSA0</name>
<dbReference type="EMBL" id="CP002059">
    <property type="protein sequence ID" value="ADI65234.1"/>
    <property type="molecule type" value="Genomic_DNA"/>
</dbReference>
<keyword evidence="2" id="KW-1185">Reference proteome</keyword>
<reference evidence="1 2" key="1">
    <citation type="journal article" date="2010" name="PLoS ONE">
        <title>Genome erosion in a nitrogen-fixing vertically transmitted endosymbiotic multicellular cyanobacterium.</title>
        <authorList>
            <person name="Ran L."/>
            <person name="Larsson J."/>
            <person name="Vigil-Stenman T."/>
            <person name="Nylander J.A."/>
            <person name="Ininbergs K."/>
            <person name="Zheng W.W."/>
            <person name="Lapidus A."/>
            <person name="Lowry S."/>
            <person name="Haselkorn R."/>
            <person name="Bergman B."/>
        </authorList>
    </citation>
    <scope>NUCLEOTIDE SEQUENCE [LARGE SCALE GENOMIC DNA]</scope>
    <source>
        <strain evidence="1 2">0708</strain>
    </source>
</reference>
<gene>
    <name evidence="1" type="ordered locus">Aazo_3672</name>
</gene>
<dbReference type="AlphaFoldDB" id="D7E416"/>
<dbReference type="HOGENOM" id="CLU_192933_0_0_3"/>